<dbReference type="Pfam" id="PF00353">
    <property type="entry name" value="HemolysinCabind"/>
    <property type="match status" value="1"/>
</dbReference>
<comment type="caution">
    <text evidence="3">The sequence shown here is derived from an EMBL/GenBank/DDBJ whole genome shotgun (WGS) entry which is preliminary data.</text>
</comment>
<feature type="domain" description="Cadherin-like" evidence="2">
    <location>
        <begin position="816"/>
        <end position="916"/>
    </location>
</feature>
<dbReference type="NCBIfam" id="TIGR01965">
    <property type="entry name" value="VCBS_repeat"/>
    <property type="match status" value="9"/>
</dbReference>
<organism evidence="3 4">
    <name type="scientific">Saccharophagus degradans</name>
    <dbReference type="NCBI Taxonomy" id="86304"/>
    <lineage>
        <taxon>Bacteria</taxon>
        <taxon>Pseudomonadati</taxon>
        <taxon>Pseudomonadota</taxon>
        <taxon>Gammaproteobacteria</taxon>
        <taxon>Cellvibrionales</taxon>
        <taxon>Cellvibrionaceae</taxon>
        <taxon>Saccharophagus</taxon>
    </lineage>
</organism>
<dbReference type="SUPFAM" id="SSF51120">
    <property type="entry name" value="beta-Roll"/>
    <property type="match status" value="2"/>
</dbReference>
<feature type="domain" description="Cadherin-like" evidence="2">
    <location>
        <begin position="301"/>
        <end position="400"/>
    </location>
</feature>
<name>A0AAW7X6K9_9GAMM</name>
<evidence type="ECO:0000313" key="3">
    <source>
        <dbReference type="EMBL" id="MDO6422029.1"/>
    </source>
</evidence>
<gene>
    <name evidence="3" type="ORF">Q4521_06065</name>
</gene>
<reference evidence="3" key="1">
    <citation type="submission" date="2023-07" db="EMBL/GenBank/DDBJ databases">
        <title>Genome content predicts the carbon catabolic preferences of heterotrophic bacteria.</title>
        <authorList>
            <person name="Gralka M."/>
        </authorList>
    </citation>
    <scope>NUCLEOTIDE SEQUENCE</scope>
    <source>
        <strain evidence="3">I3M17_2</strain>
    </source>
</reference>
<accession>A0AAW7X6K9</accession>
<dbReference type="Proteomes" id="UP001169760">
    <property type="component" value="Unassembled WGS sequence"/>
</dbReference>
<dbReference type="EMBL" id="JAUOPB010000003">
    <property type="protein sequence ID" value="MDO6422029.1"/>
    <property type="molecule type" value="Genomic_DNA"/>
</dbReference>
<evidence type="ECO:0000259" key="2">
    <source>
        <dbReference type="Pfam" id="PF17892"/>
    </source>
</evidence>
<dbReference type="InterPro" id="IPR019960">
    <property type="entry name" value="T1SS_VCA0849"/>
</dbReference>
<evidence type="ECO:0000256" key="1">
    <source>
        <dbReference type="ARBA" id="ARBA00022837"/>
    </source>
</evidence>
<dbReference type="InterPro" id="IPR011049">
    <property type="entry name" value="Serralysin-like_metalloprot_C"/>
</dbReference>
<dbReference type="Pfam" id="PF17892">
    <property type="entry name" value="Cadherin_5"/>
    <property type="match status" value="10"/>
</dbReference>
<dbReference type="InterPro" id="IPR041690">
    <property type="entry name" value="Cadherin_5"/>
</dbReference>
<dbReference type="RefSeq" id="WP_303491799.1">
    <property type="nucleotide sequence ID" value="NZ_JAUOPB010000003.1"/>
</dbReference>
<dbReference type="NCBIfam" id="TIGR03661">
    <property type="entry name" value="T1SS_VCA0849"/>
    <property type="match status" value="1"/>
</dbReference>
<dbReference type="PRINTS" id="PR00313">
    <property type="entry name" value="CABNDNGRPT"/>
</dbReference>
<feature type="domain" description="Cadherin-like" evidence="2">
    <location>
        <begin position="610"/>
        <end position="710"/>
    </location>
</feature>
<feature type="domain" description="Cadherin-like" evidence="2">
    <location>
        <begin position="507"/>
        <end position="607"/>
    </location>
</feature>
<dbReference type="InterPro" id="IPR001343">
    <property type="entry name" value="Hemolysn_Ca-bd"/>
</dbReference>
<feature type="domain" description="Cadherin-like" evidence="2">
    <location>
        <begin position="5"/>
        <end position="92"/>
    </location>
</feature>
<dbReference type="InterPro" id="IPR006626">
    <property type="entry name" value="PbH1"/>
</dbReference>
<keyword evidence="1" id="KW-0106">Calcium</keyword>
<dbReference type="Gene3D" id="2.150.10.10">
    <property type="entry name" value="Serralysin-like metalloprotease, C-terminal"/>
    <property type="match status" value="2"/>
</dbReference>
<dbReference type="GO" id="GO:0005509">
    <property type="term" value="F:calcium ion binding"/>
    <property type="evidence" value="ECO:0007669"/>
    <property type="project" value="InterPro"/>
</dbReference>
<dbReference type="NCBIfam" id="NF012211">
    <property type="entry name" value="tand_rpt_95"/>
    <property type="match status" value="1"/>
</dbReference>
<proteinExistence type="predicted"/>
<feature type="domain" description="Cadherin-like" evidence="2">
    <location>
        <begin position="404"/>
        <end position="503"/>
    </location>
</feature>
<evidence type="ECO:0000313" key="4">
    <source>
        <dbReference type="Proteomes" id="UP001169760"/>
    </source>
</evidence>
<feature type="domain" description="Cadherin-like" evidence="2">
    <location>
        <begin position="713"/>
        <end position="813"/>
    </location>
</feature>
<dbReference type="PROSITE" id="PS00330">
    <property type="entry name" value="HEMOLYSIN_CALCIUM"/>
    <property type="match status" value="3"/>
</dbReference>
<dbReference type="InterPro" id="IPR010221">
    <property type="entry name" value="VCBS_dom"/>
</dbReference>
<protein>
    <submittedName>
        <fullName evidence="3">Cadherin-like domain-containing protein</fullName>
    </submittedName>
</protein>
<dbReference type="InterPro" id="IPR018511">
    <property type="entry name" value="Hemolysin-typ_Ca-bd_CS"/>
</dbReference>
<feature type="domain" description="Cadherin-like" evidence="2">
    <location>
        <begin position="919"/>
        <end position="1014"/>
    </location>
</feature>
<dbReference type="SMART" id="SM00710">
    <property type="entry name" value="PbH1"/>
    <property type="match status" value="11"/>
</dbReference>
<feature type="domain" description="Cadherin-like" evidence="2">
    <location>
        <begin position="198"/>
        <end position="298"/>
    </location>
</feature>
<sequence length="1731" mass="173922">MTSTASEDDAAYSLDLLTNASDADGSDTLNVNNLTLVSGDASGITVSGNSLSIDPNAYNALAAGESEVITYSYDVEDGNGGSVAQTATITITGSNDAPTVSSAVTSSASEDDAAYSLDLLTNASDADSSDTLNVNNLTLVSGDASGITVSGNSLSIDPNAYNALASGESEVITYSYDVEDGNGGSVAQTATITITGSNDAPTVSSAVTSSASEDDAAYSLNLLTNASDADSSDTLNVDNLTLVSGDASGITVSGNALSIDPNAYNALADGESEVISYSYDVEDGNGGSVAQTATITITGSNDAPTVSSAVTSTASEDDASYSLDLLTNASDVDSSDTLNVNNLTLVSGDASGITVSGNALSIDPNAYNALASGESEVITYSYDVEDGNGGSVAQTATITIIGSNDAPIVSSAVTSSASEDDAAYSLDLLTNASDADSSDTLNVNNLTLVSGDASGVTVSGNSLSIDPNAYNALASGESEVISYSYDVEDGNGGSVAQTATITIIGSNDAPIVSSAVTSSASEDDAAYSLDLLTNASDADSSDTLNVNNLTLVSGDASGITVSGNSLSIDPNAYNVLASGESEVITYSYDVEDGNGGSVAQTATITITGSNDAPTVSSAVTSTASEDDSAYSLNLLSNASDADSSDTLSVTNLVLDSGDASGITVSGNSLSIDPNAYNALAVGESEVITYSYDVEDGNGGSVAQTATITITGSNDAPTVSSAVTSSASEDDAAYSLDLLTNASDADSSDTLNVNNLTLVSGDASGITVSGNSLSIDPNAYNALASGESEVITYSYDVEDGNGGSVAQTATITITGSNDAPTVSSAVTSTVSEDDAAYSLDLLTNASDVDSSDTLNVNNLTLVSGDASGVTVSGNSLSIDPNAYNALAVGESEVITYSYDVEDGNGGSVVQTATITITGSNDAPEISAALTLSNIQEDNSLLITQAQFLNGSSDPENDTLTVQNVTVQSGSGTVTNNGDGTWTFEPADDWAGDVVLSYQVSDGSASTGNTASFTVNAVADAPVISFDSDVINSSSGANEIPPPASTGLLLSFYDELNNTDRDAALQEGVIDPASATSSERVINGIGTTKFVTSAGSVQTDGSTIEIETGDSYSVTGLIFLEEGSTYQFMGFHDDSLRIELGGTTMVSTTGDSWGNYGPGTSVVGNSFTAPASGYYTLEAFVNNVTGIGQFSINVIVNGEEARELDGTNFNIYSSLGELAAVGGQFGNFVVGADNADGGYFPQQINSGLVDNFIEISNIEALTADTDGSENIISVTISGIPVGSVLTDGTNEFEATTGNTSIDILSASWDTSNIQIKPPEGFAGTFQISVTAVSQESSNLETASTVETIDVTVVDPIDAGGDVDTDILGDHSIRYGTESDDTISVLDTTTNFSINTNNVFNNSTAFNFDFSTVSTQISSISIALSEGTWDPGSGGGSYGFVVGSQSAGLTLTASNFSVTDSDTVMTIDMSGQTIVGGSAFAFGVDFDGITGGNNQGGLLADVGELTVTLADGRTMVVTIDDAGDSDINTASATLGGIADITDGLAGDDTITGSAADDLIIGGFGDDTISGLAGHDAIQGGAGADSIDGGAGDDLLSGDAGADILVGGDGEDIIFGGTGSDLMTGGNDSDTFAWRSEDGDGSTDTILDFTLGSGGDVLQLADLLIGETDDAATLDTYLDISSDGLSSTIVVDADGVGSDADLTITLQGVDLTSLGANDQQIIQQLLNDNNLFVDL</sequence>
<feature type="domain" description="Cadherin-like" evidence="2">
    <location>
        <begin position="95"/>
        <end position="195"/>
    </location>
</feature>